<protein>
    <submittedName>
        <fullName evidence="1">Uncharacterized protein</fullName>
    </submittedName>
</protein>
<organism evidence="1 2">
    <name type="scientific">Levilactobacillus bambusae</name>
    <dbReference type="NCBI Taxonomy" id="2024736"/>
    <lineage>
        <taxon>Bacteria</taxon>
        <taxon>Bacillati</taxon>
        <taxon>Bacillota</taxon>
        <taxon>Bacilli</taxon>
        <taxon>Lactobacillales</taxon>
        <taxon>Lactobacillaceae</taxon>
        <taxon>Levilactobacillus</taxon>
    </lineage>
</organism>
<evidence type="ECO:0000313" key="1">
    <source>
        <dbReference type="EMBL" id="PWG00939.1"/>
    </source>
</evidence>
<keyword evidence="2" id="KW-1185">Reference proteome</keyword>
<dbReference type="OrthoDB" id="2248799at2"/>
<reference evidence="1 2" key="1">
    <citation type="journal article" date="2018" name="Int. J. Syst. Evol. Microbiol.">
        <title>Lactobacillus bambusae sp. nov., isolated from a traditional fermented Ma-bamboo shoots of Taiwan.</title>
        <authorList>
            <person name="Wang L.-T."/>
        </authorList>
    </citation>
    <scope>NUCLEOTIDE SEQUENCE [LARGE SCALE GENOMIC DNA]</scope>
    <source>
        <strain evidence="1 2">BS-W1</strain>
    </source>
</reference>
<sequence>MTNDETQSKDVSTLTTSGRLTNYNNAIKSGLEKGISFTKLMDQLINTANPDELVSAATQLAGFRLNSDFVTFPHQYSNADYYLLFMSRLLELHDQGKQVILHSVPHREELSQQLTSLGDRGSFDFIMENNEGGGVFYEEQASGQRLFYLNLEKHMMRFNSHALTQLFIIDYRGDVPEQTIKTALQVLIDFGTYLKRDYGFSVDFNILDTANAQIYPVKDAQLSAEIVDKLFVSAAENGYMLQNTDRGRGAVLQLPDDVVVTVFDNQKDGTPEWAIAVNDPNQAVSWFDVILRYEFMRNWYLNNLGQLEIKSDPLMFT</sequence>
<dbReference type="AlphaFoldDB" id="A0A2V1N0Z7"/>
<comment type="caution">
    <text evidence="1">The sequence shown here is derived from an EMBL/GenBank/DDBJ whole genome shotgun (WGS) entry which is preliminary data.</text>
</comment>
<gene>
    <name evidence="1" type="ORF">DCM90_01825</name>
</gene>
<evidence type="ECO:0000313" key="2">
    <source>
        <dbReference type="Proteomes" id="UP000245080"/>
    </source>
</evidence>
<accession>A0A2V1N0Z7</accession>
<proteinExistence type="predicted"/>
<dbReference type="Proteomes" id="UP000245080">
    <property type="component" value="Unassembled WGS sequence"/>
</dbReference>
<name>A0A2V1N0Z7_9LACO</name>
<dbReference type="EMBL" id="QCXQ01000001">
    <property type="protein sequence ID" value="PWG00939.1"/>
    <property type="molecule type" value="Genomic_DNA"/>
</dbReference>
<dbReference type="RefSeq" id="WP_109249652.1">
    <property type="nucleotide sequence ID" value="NZ_QCXQ01000001.1"/>
</dbReference>